<feature type="transmembrane region" description="Helical" evidence="7">
    <location>
        <begin position="155"/>
        <end position="173"/>
    </location>
</feature>
<dbReference type="Pfam" id="PF00892">
    <property type="entry name" value="EamA"/>
    <property type="match status" value="2"/>
</dbReference>
<evidence type="ECO:0000256" key="4">
    <source>
        <dbReference type="ARBA" id="ARBA00022989"/>
    </source>
</evidence>
<comment type="subcellular location">
    <subcellularLocation>
        <location evidence="1">Membrane</location>
        <topology evidence="1">Multi-pass membrane protein</topology>
    </subcellularLocation>
</comment>
<dbReference type="SUPFAM" id="SSF103481">
    <property type="entry name" value="Multidrug resistance efflux transporter EmrE"/>
    <property type="match status" value="2"/>
</dbReference>
<accession>A0A916RZW3</accession>
<evidence type="ECO:0000256" key="5">
    <source>
        <dbReference type="ARBA" id="ARBA00023136"/>
    </source>
</evidence>
<dbReference type="InterPro" id="IPR000620">
    <property type="entry name" value="EamA_dom"/>
</dbReference>
<sequence>MDVMNPARHIGRMPTDTIADSSPLKSTARPQDRAFEPFDYGLYAMTVFAWSLSWYALAVQAGSGVANEVNVVWRFLIAAVIMFAWALLTRKRLKFALGDHLGFAGLGLLLFSSNFLLFYYGAQYLVSGLLSVVFSLASIVNLVLATVIMREPPSGRTLIGGLMGFVGIALMFLPEMQAHGFTGKTLIGLGLCVAGTLCFCTGNLISARLQKRGLPLVSMNAWGMVYGTLWCAFLAFLFGRHFTIAWTAEYLTSLVFLSVVATVLAFFAYLTLLGRIGSARAGYATVMFPVFALIVSTVLEGYQWTVLAVAGLALVLAGNLFVIRGKR</sequence>
<protein>
    <submittedName>
        <fullName evidence="9">Membrane protein</fullName>
    </submittedName>
</protein>
<feature type="transmembrane region" description="Helical" evidence="7">
    <location>
        <begin position="101"/>
        <end position="122"/>
    </location>
</feature>
<dbReference type="GO" id="GO:0016020">
    <property type="term" value="C:membrane"/>
    <property type="evidence" value="ECO:0007669"/>
    <property type="project" value="UniProtKB-SubCell"/>
</dbReference>
<feature type="transmembrane region" description="Helical" evidence="7">
    <location>
        <begin position="128"/>
        <end position="148"/>
    </location>
</feature>
<evidence type="ECO:0000259" key="8">
    <source>
        <dbReference type="Pfam" id="PF00892"/>
    </source>
</evidence>
<dbReference type="PANTHER" id="PTHR32322:SF2">
    <property type="entry name" value="EAMA DOMAIN-CONTAINING PROTEIN"/>
    <property type="match status" value="1"/>
</dbReference>
<dbReference type="InterPro" id="IPR050638">
    <property type="entry name" value="AA-Vitamin_Transporters"/>
</dbReference>
<reference evidence="9" key="2">
    <citation type="submission" date="2020-09" db="EMBL/GenBank/DDBJ databases">
        <authorList>
            <person name="Sun Q."/>
            <person name="Zhou Y."/>
        </authorList>
    </citation>
    <scope>NUCLEOTIDE SEQUENCE</scope>
    <source>
        <strain evidence="9">CGMCC 1.15082</strain>
    </source>
</reference>
<dbReference type="AlphaFoldDB" id="A0A916RZW3"/>
<dbReference type="Proteomes" id="UP000646478">
    <property type="component" value="Unassembled WGS sequence"/>
</dbReference>
<gene>
    <name evidence="9" type="ORF">GCM10011491_02160</name>
</gene>
<proteinExistence type="inferred from homology"/>
<feature type="transmembrane region" description="Helical" evidence="7">
    <location>
        <begin position="250"/>
        <end position="269"/>
    </location>
</feature>
<feature type="region of interest" description="Disordered" evidence="6">
    <location>
        <begin position="1"/>
        <end position="29"/>
    </location>
</feature>
<keyword evidence="5 7" id="KW-0472">Membrane</keyword>
<name>A0A916RZW3_9HYPH</name>
<feature type="transmembrane region" description="Helical" evidence="7">
    <location>
        <begin position="71"/>
        <end position="89"/>
    </location>
</feature>
<evidence type="ECO:0000256" key="6">
    <source>
        <dbReference type="SAM" id="MobiDB-lite"/>
    </source>
</evidence>
<evidence type="ECO:0000313" key="9">
    <source>
        <dbReference type="EMBL" id="GGA78557.1"/>
    </source>
</evidence>
<evidence type="ECO:0000256" key="7">
    <source>
        <dbReference type="SAM" id="Phobius"/>
    </source>
</evidence>
<dbReference type="InterPro" id="IPR037185">
    <property type="entry name" value="EmrE-like"/>
</dbReference>
<keyword evidence="4 7" id="KW-1133">Transmembrane helix</keyword>
<comment type="similarity">
    <text evidence="2">Belongs to the EamA transporter family.</text>
</comment>
<feature type="domain" description="EamA" evidence="8">
    <location>
        <begin position="45"/>
        <end position="172"/>
    </location>
</feature>
<feature type="transmembrane region" description="Helical" evidence="7">
    <location>
        <begin position="185"/>
        <end position="205"/>
    </location>
</feature>
<organism evidence="9 10">
    <name type="scientific">Brucella endophytica</name>
    <dbReference type="NCBI Taxonomy" id="1963359"/>
    <lineage>
        <taxon>Bacteria</taxon>
        <taxon>Pseudomonadati</taxon>
        <taxon>Pseudomonadota</taxon>
        <taxon>Alphaproteobacteria</taxon>
        <taxon>Hyphomicrobiales</taxon>
        <taxon>Brucellaceae</taxon>
        <taxon>Brucella/Ochrobactrum group</taxon>
        <taxon>Brucella</taxon>
    </lineage>
</organism>
<dbReference type="RefSeq" id="WP_236015982.1">
    <property type="nucleotide sequence ID" value="NZ_BMHH01000001.1"/>
</dbReference>
<evidence type="ECO:0000256" key="1">
    <source>
        <dbReference type="ARBA" id="ARBA00004141"/>
    </source>
</evidence>
<feature type="transmembrane region" description="Helical" evidence="7">
    <location>
        <begin position="40"/>
        <end position="59"/>
    </location>
</feature>
<keyword evidence="10" id="KW-1185">Reference proteome</keyword>
<keyword evidence="3 7" id="KW-0812">Transmembrane</keyword>
<feature type="transmembrane region" description="Helical" evidence="7">
    <location>
        <begin position="281"/>
        <end position="299"/>
    </location>
</feature>
<evidence type="ECO:0000256" key="3">
    <source>
        <dbReference type="ARBA" id="ARBA00022692"/>
    </source>
</evidence>
<comment type="caution">
    <text evidence="9">The sequence shown here is derived from an EMBL/GenBank/DDBJ whole genome shotgun (WGS) entry which is preliminary data.</text>
</comment>
<reference evidence="9" key="1">
    <citation type="journal article" date="2014" name="Int. J. Syst. Evol. Microbiol.">
        <title>Complete genome sequence of Corynebacterium casei LMG S-19264T (=DSM 44701T), isolated from a smear-ripened cheese.</title>
        <authorList>
            <consortium name="US DOE Joint Genome Institute (JGI-PGF)"/>
            <person name="Walter F."/>
            <person name="Albersmeier A."/>
            <person name="Kalinowski J."/>
            <person name="Ruckert C."/>
        </authorList>
    </citation>
    <scope>NUCLEOTIDE SEQUENCE</scope>
    <source>
        <strain evidence="9">CGMCC 1.15082</strain>
    </source>
</reference>
<evidence type="ECO:0000313" key="10">
    <source>
        <dbReference type="Proteomes" id="UP000646478"/>
    </source>
</evidence>
<evidence type="ECO:0000256" key="2">
    <source>
        <dbReference type="ARBA" id="ARBA00007362"/>
    </source>
</evidence>
<feature type="compositionally biased region" description="Polar residues" evidence="6">
    <location>
        <begin position="18"/>
        <end position="29"/>
    </location>
</feature>
<feature type="transmembrane region" description="Helical" evidence="7">
    <location>
        <begin position="305"/>
        <end position="323"/>
    </location>
</feature>
<feature type="domain" description="EamA" evidence="8">
    <location>
        <begin position="187"/>
        <end position="323"/>
    </location>
</feature>
<dbReference type="EMBL" id="BMHH01000001">
    <property type="protein sequence ID" value="GGA78557.1"/>
    <property type="molecule type" value="Genomic_DNA"/>
</dbReference>
<dbReference type="PANTHER" id="PTHR32322">
    <property type="entry name" value="INNER MEMBRANE TRANSPORTER"/>
    <property type="match status" value="1"/>
</dbReference>
<feature type="transmembrane region" description="Helical" evidence="7">
    <location>
        <begin position="217"/>
        <end position="238"/>
    </location>
</feature>